<protein>
    <recommendedName>
        <fullName evidence="2">HTH cro/C1-type domain-containing protein</fullName>
    </recommendedName>
</protein>
<dbReference type="SMART" id="SM00530">
    <property type="entry name" value="HTH_XRE"/>
    <property type="match status" value="1"/>
</dbReference>
<name>A0AAV4L9M7_9BACL</name>
<proteinExistence type="predicted"/>
<dbReference type="Pfam" id="PF01381">
    <property type="entry name" value="HTH_3"/>
    <property type="match status" value="1"/>
</dbReference>
<dbReference type="GO" id="GO:0003677">
    <property type="term" value="F:DNA binding"/>
    <property type="evidence" value="ECO:0007669"/>
    <property type="project" value="UniProtKB-KW"/>
</dbReference>
<keyword evidence="1" id="KW-0238">DNA-binding</keyword>
<evidence type="ECO:0000313" key="3">
    <source>
        <dbReference type="EMBL" id="GIM44456.1"/>
    </source>
</evidence>
<dbReference type="PANTHER" id="PTHR46797">
    <property type="entry name" value="HTH-TYPE TRANSCRIPTIONAL REGULATOR"/>
    <property type="match status" value="1"/>
</dbReference>
<sequence>MSLGENIKFYRKQRGLTQSELATQANMSRSYIADVERDRYNPSVDTLKAISEALNIPVSYLLDGPETTTAKQNYLPPLSSKEERDIARDLEKMLSDLESNEALSFHGEPLDEQSRELLRISLENSMRLAKKLAKQKFTPHKHKK</sequence>
<dbReference type="AlphaFoldDB" id="A0AAV4L9M7"/>
<keyword evidence="4" id="KW-1185">Reference proteome</keyword>
<dbReference type="EMBL" id="BOQE01000001">
    <property type="protein sequence ID" value="GIM44456.1"/>
    <property type="molecule type" value="Genomic_DNA"/>
</dbReference>
<dbReference type="Gene3D" id="1.10.260.40">
    <property type="entry name" value="lambda repressor-like DNA-binding domains"/>
    <property type="match status" value="1"/>
</dbReference>
<dbReference type="GO" id="GO:0005829">
    <property type="term" value="C:cytosol"/>
    <property type="evidence" value="ECO:0007669"/>
    <property type="project" value="TreeGrafter"/>
</dbReference>
<dbReference type="InterPro" id="IPR010982">
    <property type="entry name" value="Lambda_DNA-bd_dom_sf"/>
</dbReference>
<dbReference type="InterPro" id="IPR001387">
    <property type="entry name" value="Cro/C1-type_HTH"/>
</dbReference>
<dbReference type="CDD" id="cd00093">
    <property type="entry name" value="HTH_XRE"/>
    <property type="match status" value="1"/>
</dbReference>
<reference evidence="3" key="1">
    <citation type="journal article" date="2023" name="Int. J. Syst. Evol. Microbiol.">
        <title>Collibacillus ludicampi gen. nov., sp. nov., a new soil bacterium of the family Alicyclobacillaceae.</title>
        <authorList>
            <person name="Jojima T."/>
            <person name="Ioku Y."/>
            <person name="Fukuta Y."/>
            <person name="Shirasaka N."/>
            <person name="Matsumura Y."/>
            <person name="Mori M."/>
        </authorList>
    </citation>
    <scope>NUCLEOTIDE SEQUENCE</scope>
    <source>
        <strain evidence="3">TP075</strain>
    </source>
</reference>
<dbReference type="GO" id="GO:0003700">
    <property type="term" value="F:DNA-binding transcription factor activity"/>
    <property type="evidence" value="ECO:0007669"/>
    <property type="project" value="TreeGrafter"/>
</dbReference>
<evidence type="ECO:0000256" key="1">
    <source>
        <dbReference type="ARBA" id="ARBA00023125"/>
    </source>
</evidence>
<feature type="domain" description="HTH cro/C1-type" evidence="2">
    <location>
        <begin position="7"/>
        <end position="61"/>
    </location>
</feature>
<dbReference type="Proteomes" id="UP001057291">
    <property type="component" value="Unassembled WGS sequence"/>
</dbReference>
<organism evidence="3 4">
    <name type="scientific">Collibacillus ludicampi</name>
    <dbReference type="NCBI Taxonomy" id="2771369"/>
    <lineage>
        <taxon>Bacteria</taxon>
        <taxon>Bacillati</taxon>
        <taxon>Bacillota</taxon>
        <taxon>Bacilli</taxon>
        <taxon>Bacillales</taxon>
        <taxon>Alicyclobacillaceae</taxon>
        <taxon>Collibacillus</taxon>
    </lineage>
</organism>
<dbReference type="PROSITE" id="PS50943">
    <property type="entry name" value="HTH_CROC1"/>
    <property type="match status" value="1"/>
</dbReference>
<evidence type="ECO:0000259" key="2">
    <source>
        <dbReference type="PROSITE" id="PS50943"/>
    </source>
</evidence>
<evidence type="ECO:0000313" key="4">
    <source>
        <dbReference type="Proteomes" id="UP001057291"/>
    </source>
</evidence>
<gene>
    <name evidence="3" type="ORF">DNHGIG_00050</name>
</gene>
<accession>A0AAV4L9M7</accession>
<dbReference type="SUPFAM" id="SSF47413">
    <property type="entry name" value="lambda repressor-like DNA-binding domains"/>
    <property type="match status" value="1"/>
</dbReference>
<dbReference type="InterPro" id="IPR050807">
    <property type="entry name" value="TransReg_Diox_bact_type"/>
</dbReference>
<dbReference type="RefSeq" id="WP_282197735.1">
    <property type="nucleotide sequence ID" value="NZ_BOQE01000001.1"/>
</dbReference>
<dbReference type="PANTHER" id="PTHR46797:SF1">
    <property type="entry name" value="METHYLPHOSPHONATE SYNTHASE"/>
    <property type="match status" value="1"/>
</dbReference>
<comment type="caution">
    <text evidence="3">The sequence shown here is derived from an EMBL/GenBank/DDBJ whole genome shotgun (WGS) entry which is preliminary data.</text>
</comment>